<evidence type="ECO:0000313" key="2">
    <source>
        <dbReference type="EMBL" id="NDY57886.1"/>
    </source>
</evidence>
<reference evidence="2 3" key="1">
    <citation type="submission" date="2020-02" db="EMBL/GenBank/DDBJ databases">
        <title>Comparative genomics of sulfur disproportionating microorganisms.</title>
        <authorList>
            <person name="Ward L.M."/>
            <person name="Bertran E."/>
            <person name="Johnston D.T."/>
        </authorList>
    </citation>
    <scope>NUCLEOTIDE SEQUENCE [LARGE SCALE GENOMIC DNA]</scope>
    <source>
        <strain evidence="2 3">DSM 3696</strain>
    </source>
</reference>
<gene>
    <name evidence="2" type="ORF">G3N56_14210</name>
</gene>
<organism evidence="2 3">
    <name type="scientific">Desulfolutivibrio sulfodismutans</name>
    <dbReference type="NCBI Taxonomy" id="63561"/>
    <lineage>
        <taxon>Bacteria</taxon>
        <taxon>Pseudomonadati</taxon>
        <taxon>Thermodesulfobacteriota</taxon>
        <taxon>Desulfovibrionia</taxon>
        <taxon>Desulfovibrionales</taxon>
        <taxon>Desulfovibrionaceae</taxon>
        <taxon>Desulfolutivibrio</taxon>
    </lineage>
</organism>
<evidence type="ECO:0000256" key="1">
    <source>
        <dbReference type="SAM" id="Phobius"/>
    </source>
</evidence>
<dbReference type="RefSeq" id="WP_163302949.1">
    <property type="nucleotide sequence ID" value="NZ_JAAGRQ010000066.1"/>
</dbReference>
<protein>
    <submittedName>
        <fullName evidence="2">Uncharacterized protein</fullName>
    </submittedName>
</protein>
<dbReference type="AlphaFoldDB" id="A0A7K3NNX1"/>
<accession>A0A7K3NNX1</accession>
<keyword evidence="3" id="KW-1185">Reference proteome</keyword>
<keyword evidence="1" id="KW-0812">Transmembrane</keyword>
<sequence>MNPWLNPSAQLTGVLVYLVIVLIIFLIGREIVCWYFKINSRQRESEKQTVILEQILAAVGQRQTKEQQKTTLSDLNTSLKE</sequence>
<name>A0A7K3NNX1_9BACT</name>
<keyword evidence="1" id="KW-1133">Transmembrane helix</keyword>
<comment type="caution">
    <text evidence="2">The sequence shown here is derived from an EMBL/GenBank/DDBJ whole genome shotgun (WGS) entry which is preliminary data.</text>
</comment>
<proteinExistence type="predicted"/>
<feature type="transmembrane region" description="Helical" evidence="1">
    <location>
        <begin position="14"/>
        <end position="36"/>
    </location>
</feature>
<evidence type="ECO:0000313" key="3">
    <source>
        <dbReference type="Proteomes" id="UP000469724"/>
    </source>
</evidence>
<dbReference type="EMBL" id="JAAGRQ010000066">
    <property type="protein sequence ID" value="NDY57886.1"/>
    <property type="molecule type" value="Genomic_DNA"/>
</dbReference>
<keyword evidence="1" id="KW-0472">Membrane</keyword>
<dbReference type="Proteomes" id="UP000469724">
    <property type="component" value="Unassembled WGS sequence"/>
</dbReference>